<comment type="caution">
    <text evidence="1">The sequence shown here is derived from an EMBL/GenBank/DDBJ whole genome shotgun (WGS) entry which is preliminary data.</text>
</comment>
<dbReference type="Proteomes" id="UP000028547">
    <property type="component" value="Unassembled WGS sequence"/>
</dbReference>
<name>A0A084SYR5_9BACT</name>
<dbReference type="EMBL" id="JPMI01000046">
    <property type="protein sequence ID" value="KFA93600.1"/>
    <property type="molecule type" value="Genomic_DNA"/>
</dbReference>
<protein>
    <submittedName>
        <fullName evidence="1">Uncharacterized protein</fullName>
    </submittedName>
</protein>
<gene>
    <name evidence="1" type="ORF">Q664_08385</name>
</gene>
<sequence length="192" mass="22253">MDERFSADALVELVHHYYPSGIHGDDPRHRESEEYKRLTAARLAAQKEDAGWKTFRQRVREQLPECKQWELPGLLYDPSRRVRIYLPDSQVPAGERKAVVVLTSILAPIHILHASRELDLDEERSSYQSWFPPLPPEYLPYEARLDALVRESFGTVRLSNDVLFTPVPDLQVGNTGFEEVKLLHCLFTDDIW</sequence>
<dbReference type="AlphaFoldDB" id="A0A084SYR5"/>
<accession>A0A084SYR5</accession>
<reference evidence="1 2" key="1">
    <citation type="submission" date="2014-07" db="EMBL/GenBank/DDBJ databases">
        <title>Draft Genome Sequence of Gephyronic Acid Producer, Cystobacter violaceus Strain Cb vi76.</title>
        <authorList>
            <person name="Stevens D.C."/>
            <person name="Young J."/>
            <person name="Carmichael R."/>
            <person name="Tan J."/>
            <person name="Taylor R.E."/>
        </authorList>
    </citation>
    <scope>NUCLEOTIDE SEQUENCE [LARGE SCALE GENOMIC DNA]</scope>
    <source>
        <strain evidence="1 2">Cb vi76</strain>
    </source>
</reference>
<organism evidence="1 2">
    <name type="scientific">Archangium violaceum Cb vi76</name>
    <dbReference type="NCBI Taxonomy" id="1406225"/>
    <lineage>
        <taxon>Bacteria</taxon>
        <taxon>Pseudomonadati</taxon>
        <taxon>Myxococcota</taxon>
        <taxon>Myxococcia</taxon>
        <taxon>Myxococcales</taxon>
        <taxon>Cystobacterineae</taxon>
        <taxon>Archangiaceae</taxon>
        <taxon>Archangium</taxon>
    </lineage>
</organism>
<evidence type="ECO:0000313" key="2">
    <source>
        <dbReference type="Proteomes" id="UP000028547"/>
    </source>
</evidence>
<proteinExistence type="predicted"/>
<evidence type="ECO:0000313" key="1">
    <source>
        <dbReference type="EMBL" id="KFA93600.1"/>
    </source>
</evidence>
<dbReference type="RefSeq" id="WP_043391834.1">
    <property type="nucleotide sequence ID" value="NZ_JPMI01000046.1"/>
</dbReference>